<dbReference type="AlphaFoldDB" id="A0A347UCM3"/>
<sequence>MSYAELQSSLQELHLDIFGAFHPTPLDQVPDGCKTLLLIGPYEPGFWDTFKVSPEFSDGLPDPLDRWSKRIITPWAIIRNATALFPSDGPPYAPFLDWARHSGRAWVSPVRMLVHDHAGLFVSYRAAIALPVEINLPPAGPNPCDSCDTRPCKSACPVNALANAYDVSACKSYLNGPNGRDCMETGCLVRRTCPAGRKYARLPEQSAFHMASFNPQ</sequence>
<reference evidence="1 2" key="1">
    <citation type="submission" date="2018-09" db="EMBL/GenBank/DDBJ databases">
        <title>Profundibacter amoris BAR1 gen. nov., sp. nov., a new member of the Roseobacter clade isolated at Lokis Castle Vent Field on the Arctic Mid-Oceanic Ridge.</title>
        <authorList>
            <person name="Le Moine Bauer S."/>
            <person name="Sjoeberg A.G."/>
            <person name="L'Haridon S."/>
            <person name="Stokke R."/>
            <person name="Roalkvam I."/>
            <person name="Steen I.H."/>
            <person name="Dahle H."/>
        </authorList>
    </citation>
    <scope>NUCLEOTIDE SEQUENCE [LARGE SCALE GENOMIC DNA]</scope>
    <source>
        <strain evidence="1 2">BAR1</strain>
    </source>
</reference>
<dbReference type="Proteomes" id="UP000261704">
    <property type="component" value="Chromosome"/>
</dbReference>
<dbReference type="OrthoDB" id="8279740at2"/>
<name>A0A347UCM3_9RHOB</name>
<dbReference type="KEGG" id="pamo:BAR1_00800"/>
<evidence type="ECO:0000313" key="2">
    <source>
        <dbReference type="Proteomes" id="UP000261704"/>
    </source>
</evidence>
<dbReference type="RefSeq" id="WP_118941259.1">
    <property type="nucleotide sequence ID" value="NZ_CP032125.1"/>
</dbReference>
<dbReference type="EMBL" id="CP032125">
    <property type="protein sequence ID" value="AXX96601.1"/>
    <property type="molecule type" value="Genomic_DNA"/>
</dbReference>
<gene>
    <name evidence="1" type="ORF">BAR1_00800</name>
</gene>
<proteinExistence type="predicted"/>
<evidence type="ECO:0000313" key="1">
    <source>
        <dbReference type="EMBL" id="AXX96601.1"/>
    </source>
</evidence>
<protein>
    <submittedName>
        <fullName evidence="1">Ferredoxin</fullName>
    </submittedName>
</protein>
<accession>A0A347UCM3</accession>
<organism evidence="1 2">
    <name type="scientific">Profundibacter amoris</name>
    <dbReference type="NCBI Taxonomy" id="2171755"/>
    <lineage>
        <taxon>Bacteria</taxon>
        <taxon>Pseudomonadati</taxon>
        <taxon>Pseudomonadota</taxon>
        <taxon>Alphaproteobacteria</taxon>
        <taxon>Rhodobacterales</taxon>
        <taxon>Paracoccaceae</taxon>
        <taxon>Profundibacter</taxon>
    </lineage>
</organism>
<keyword evidence="2" id="KW-1185">Reference proteome</keyword>